<dbReference type="EMBL" id="CP013652">
    <property type="protein sequence ID" value="ALS25031.1"/>
    <property type="molecule type" value="Genomic_DNA"/>
</dbReference>
<feature type="region of interest" description="Disordered" evidence="1">
    <location>
        <begin position="99"/>
        <end position="119"/>
    </location>
</feature>
<dbReference type="KEGG" id="pnp:IJ22_47690"/>
<accession>A0A0U2VZZ1</accession>
<dbReference type="RefSeq" id="WP_062410490.1">
    <property type="nucleotide sequence ID" value="NZ_CP013652.1"/>
</dbReference>
<protein>
    <submittedName>
        <fullName evidence="2">Uncharacterized protein</fullName>
    </submittedName>
</protein>
<dbReference type="STRING" id="162209.IJ22_47690"/>
<evidence type="ECO:0000313" key="3">
    <source>
        <dbReference type="Proteomes" id="UP000061660"/>
    </source>
</evidence>
<proteinExistence type="predicted"/>
<gene>
    <name evidence="2" type="ORF">IJ22_47690</name>
</gene>
<sequence>MRKRSISVLVRLNEKERQHLASQVKKSGLSQEAFIRTLINGYVPKALPPPDYYAMMRELHAIGNNLNQLAVKAHSTGHLDRATFQQEADRLRLAVQQIQQAVTAPERRTKQATPNVHPP</sequence>
<dbReference type="AlphaFoldDB" id="A0A0U2VZZ1"/>
<keyword evidence="3" id="KW-1185">Reference proteome</keyword>
<organism evidence="2 3">
    <name type="scientific">Paenibacillus naphthalenovorans</name>
    <dbReference type="NCBI Taxonomy" id="162209"/>
    <lineage>
        <taxon>Bacteria</taxon>
        <taxon>Bacillati</taxon>
        <taxon>Bacillota</taxon>
        <taxon>Bacilli</taxon>
        <taxon>Bacillales</taxon>
        <taxon>Paenibacillaceae</taxon>
        <taxon>Paenibacillus</taxon>
    </lineage>
</organism>
<name>A0A0U2VZZ1_9BACL</name>
<dbReference type="Pfam" id="PF21983">
    <property type="entry name" value="NikA-like"/>
    <property type="match status" value="1"/>
</dbReference>
<reference evidence="2 3" key="2">
    <citation type="journal article" date="2016" name="Genome Announc.">
        <title>Complete Genome Sequences of Two Interactive Moderate Thermophiles, Paenibacillus napthalenovorans 32O-Y and Paenibacillus sp. 32O-W.</title>
        <authorList>
            <person name="Butler R.R.III."/>
            <person name="Wang J."/>
            <person name="Stark B.C."/>
            <person name="Pombert J.F."/>
        </authorList>
    </citation>
    <scope>NUCLEOTIDE SEQUENCE [LARGE SCALE GENOMIC DNA]</scope>
    <source>
        <strain evidence="2 3">32O-Y</strain>
    </source>
</reference>
<dbReference type="PATRIC" id="fig|162209.4.peg.5021"/>
<dbReference type="InterPro" id="IPR053842">
    <property type="entry name" value="NikA-like"/>
</dbReference>
<evidence type="ECO:0000313" key="2">
    <source>
        <dbReference type="EMBL" id="ALS25031.1"/>
    </source>
</evidence>
<dbReference type="Proteomes" id="UP000061660">
    <property type="component" value="Chromosome"/>
</dbReference>
<dbReference type="OrthoDB" id="9796842at2"/>
<evidence type="ECO:0000256" key="1">
    <source>
        <dbReference type="SAM" id="MobiDB-lite"/>
    </source>
</evidence>
<reference evidence="3" key="1">
    <citation type="submission" date="2015-12" db="EMBL/GenBank/DDBJ databases">
        <title>Complete genome sequences of two moderately thermophilic Paenibacillus species.</title>
        <authorList>
            <person name="Butler R.III."/>
            <person name="Wang J."/>
            <person name="Stark B.C."/>
            <person name="Pombert J.-F."/>
        </authorList>
    </citation>
    <scope>NUCLEOTIDE SEQUENCE [LARGE SCALE GENOMIC DNA]</scope>
    <source>
        <strain evidence="3">32O-Y</strain>
    </source>
</reference>